<dbReference type="Pfam" id="PF00651">
    <property type="entry name" value="BTB"/>
    <property type="match status" value="1"/>
</dbReference>
<dbReference type="Gene3D" id="2.130.10.30">
    <property type="entry name" value="Regulator of chromosome condensation 1/beta-lactamase-inhibitor protein II"/>
    <property type="match status" value="1"/>
</dbReference>
<evidence type="ECO:0000259" key="3">
    <source>
        <dbReference type="PROSITE" id="PS50097"/>
    </source>
</evidence>
<organism evidence="4 5">
    <name type="scientific">Anaeramoeba flamelloides</name>
    <dbReference type="NCBI Taxonomy" id="1746091"/>
    <lineage>
        <taxon>Eukaryota</taxon>
        <taxon>Metamonada</taxon>
        <taxon>Anaeramoebidae</taxon>
        <taxon>Anaeramoeba</taxon>
    </lineage>
</organism>
<feature type="region of interest" description="Disordered" evidence="2">
    <location>
        <begin position="472"/>
        <end position="514"/>
    </location>
</feature>
<evidence type="ECO:0000313" key="5">
    <source>
        <dbReference type="Proteomes" id="UP001150062"/>
    </source>
</evidence>
<feature type="compositionally biased region" description="Basic residues" evidence="2">
    <location>
        <begin position="472"/>
        <end position="498"/>
    </location>
</feature>
<dbReference type="InterPro" id="IPR009091">
    <property type="entry name" value="RCC1/BLIP-II"/>
</dbReference>
<reference evidence="4" key="1">
    <citation type="submission" date="2022-08" db="EMBL/GenBank/DDBJ databases">
        <title>Novel sulfate-reducing endosymbionts in the free-living metamonad Anaeramoeba.</title>
        <authorList>
            <person name="Jerlstrom-Hultqvist J."/>
            <person name="Cepicka I."/>
            <person name="Gallot-Lavallee L."/>
            <person name="Salas-Leiva D."/>
            <person name="Curtis B.A."/>
            <person name="Zahonova K."/>
            <person name="Pipaliya S."/>
            <person name="Dacks J."/>
            <person name="Roger A.J."/>
        </authorList>
    </citation>
    <scope>NUCLEOTIDE SEQUENCE</scope>
    <source>
        <strain evidence="4">Schooner1</strain>
    </source>
</reference>
<dbReference type="InterPro" id="IPR011333">
    <property type="entry name" value="SKP1/BTB/POZ_sf"/>
</dbReference>
<dbReference type="InterPro" id="IPR000210">
    <property type="entry name" value="BTB/POZ_dom"/>
</dbReference>
<dbReference type="Proteomes" id="UP001150062">
    <property type="component" value="Unassembled WGS sequence"/>
</dbReference>
<dbReference type="PROSITE" id="PS50012">
    <property type="entry name" value="RCC1_3"/>
    <property type="match status" value="1"/>
</dbReference>
<dbReference type="SUPFAM" id="SSF54695">
    <property type="entry name" value="POZ domain"/>
    <property type="match status" value="1"/>
</dbReference>
<evidence type="ECO:0000313" key="4">
    <source>
        <dbReference type="EMBL" id="KAJ6228909.1"/>
    </source>
</evidence>
<feature type="repeat" description="RCC1" evidence="1">
    <location>
        <begin position="204"/>
        <end position="257"/>
    </location>
</feature>
<feature type="compositionally biased region" description="Low complexity" evidence="2">
    <location>
        <begin position="499"/>
        <end position="509"/>
    </location>
</feature>
<dbReference type="SUPFAM" id="SSF50985">
    <property type="entry name" value="RCC1/BLIP-II"/>
    <property type="match status" value="1"/>
</dbReference>
<gene>
    <name evidence="4" type="ORF">M0813_08408</name>
</gene>
<accession>A0ABQ8X8Q3</accession>
<sequence length="618" mass="71410">MLKQNYIFGHDSWGFLEAKGSEGKLPCISTLRNFDFEIERLVCTDDTMLIQKSSNELFLVSRSFGKDLLKIYLPKEEKIMKLASSPENFMILSQSGNCYYIGEHIITVIIPLTDPQNCSEYSCRLIKYFKKNKICIIDISMGQQANYFLSSEGKLYGNGINKNAQLGIGTLKNKQLPAYITDNVSRIFASPNSDSFFYTTITGNKLMAFGYNSQSMLGIDNLKSFKQRTPIEVPHIKANEVRAVVSGKRHSILITREGKTLVSGDKTTNGISDFRTIFSPIPSLENKNIVQVSTSFTKTIVKTKDNKFYGWGFGGYFSPIKSVQTWRVPKPIPIEEIKPFHNINIWCSCRLAVIYHTTDKDPIRNDLLNLYKSSKLCDIEINNVKCHKLFLNLRLQIPMNKIESSLKIFDTDQLKCLCSWVYSDYIENEQTIKDIFKKLNLKYPPQNNLKNDLLKLYKDNESKNFSILIKKRKNKKKEKKKSKIKKNKNKNKNKKMNKTKINQNKTQSKNVDDNENEVGNELIKAHKLILFARSGLFQGLIDFQPKISQIQDYSKKSKSVLKKIVKFLYTGELNFKQNNSNEDTFNELQFSDDYYQFNKYSKFKSELAKIKNKINHEK</sequence>
<evidence type="ECO:0000256" key="2">
    <source>
        <dbReference type="SAM" id="MobiDB-lite"/>
    </source>
</evidence>
<feature type="domain" description="BTB" evidence="3">
    <location>
        <begin position="512"/>
        <end position="577"/>
    </location>
</feature>
<keyword evidence="5" id="KW-1185">Reference proteome</keyword>
<dbReference type="EMBL" id="JAOAOG010000325">
    <property type="protein sequence ID" value="KAJ6228909.1"/>
    <property type="molecule type" value="Genomic_DNA"/>
</dbReference>
<dbReference type="Gene3D" id="3.30.710.10">
    <property type="entry name" value="Potassium Channel Kv1.1, Chain A"/>
    <property type="match status" value="1"/>
</dbReference>
<dbReference type="PROSITE" id="PS50097">
    <property type="entry name" value="BTB"/>
    <property type="match status" value="1"/>
</dbReference>
<comment type="caution">
    <text evidence="4">The sequence shown here is derived from an EMBL/GenBank/DDBJ whole genome shotgun (WGS) entry which is preliminary data.</text>
</comment>
<dbReference type="CDD" id="cd18186">
    <property type="entry name" value="BTB_POZ_ZBTB_KLHL-like"/>
    <property type="match status" value="1"/>
</dbReference>
<dbReference type="InterPro" id="IPR000408">
    <property type="entry name" value="Reg_chr_condens"/>
</dbReference>
<evidence type="ECO:0000256" key="1">
    <source>
        <dbReference type="PROSITE-ProRule" id="PRU00235"/>
    </source>
</evidence>
<dbReference type="PANTHER" id="PTHR45982">
    <property type="entry name" value="REGULATOR OF CHROMOSOME CONDENSATION"/>
    <property type="match status" value="1"/>
</dbReference>
<proteinExistence type="predicted"/>
<protein>
    <recommendedName>
        <fullName evidence="3">BTB domain-containing protein</fullName>
    </recommendedName>
</protein>
<dbReference type="PANTHER" id="PTHR45982:SF1">
    <property type="entry name" value="REGULATOR OF CHROMOSOME CONDENSATION"/>
    <property type="match status" value="1"/>
</dbReference>
<dbReference type="InterPro" id="IPR051553">
    <property type="entry name" value="Ran_GTPase-activating"/>
</dbReference>
<name>A0ABQ8X8Q3_9EUKA</name>